<dbReference type="PANTHER" id="PTHR47795">
    <property type="entry name" value="UBIQUITIN AND WLM DOMAIN-CONTAINING METALLOPROTEASE SPCC1442.07C"/>
    <property type="match status" value="1"/>
</dbReference>
<dbReference type="PROSITE" id="PS51397">
    <property type="entry name" value="WLM"/>
    <property type="match status" value="1"/>
</dbReference>
<dbReference type="InterPro" id="IPR013536">
    <property type="entry name" value="WLM_dom"/>
</dbReference>
<dbReference type="Pfam" id="PF08325">
    <property type="entry name" value="WLM"/>
    <property type="match status" value="1"/>
</dbReference>
<feature type="domain" description="WLM" evidence="1">
    <location>
        <begin position="108"/>
        <end position="298"/>
    </location>
</feature>
<evidence type="ECO:0000259" key="1">
    <source>
        <dbReference type="PROSITE" id="PS51397"/>
    </source>
</evidence>
<dbReference type="PANTHER" id="PTHR47795:SF1">
    <property type="entry name" value="DNA-DEPENDENT METALLOPROTEASE WSS1 HOMOLOG 2"/>
    <property type="match status" value="1"/>
</dbReference>
<organism evidence="2">
    <name type="scientific">Pelagomonas calceolata</name>
    <dbReference type="NCBI Taxonomy" id="35677"/>
    <lineage>
        <taxon>Eukaryota</taxon>
        <taxon>Sar</taxon>
        <taxon>Stramenopiles</taxon>
        <taxon>Ochrophyta</taxon>
        <taxon>Pelagophyceae</taxon>
        <taxon>Pelagomonadales</taxon>
        <taxon>Pelagomonadaceae</taxon>
        <taxon>Pelagomonas</taxon>
    </lineage>
</organism>
<dbReference type="AlphaFoldDB" id="A0A7S3ZKG8"/>
<protein>
    <recommendedName>
        <fullName evidence="1">WLM domain-containing protein</fullName>
    </recommendedName>
</protein>
<evidence type="ECO:0000313" key="2">
    <source>
        <dbReference type="EMBL" id="CAE0685878.1"/>
    </source>
</evidence>
<gene>
    <name evidence="2" type="ORF">PCAL00307_LOCUS1312</name>
</gene>
<name>A0A7S3ZKG8_9STRA</name>
<proteinExistence type="predicted"/>
<reference evidence="2" key="1">
    <citation type="submission" date="2021-01" db="EMBL/GenBank/DDBJ databases">
        <authorList>
            <person name="Corre E."/>
            <person name="Pelletier E."/>
            <person name="Niang G."/>
            <person name="Scheremetjew M."/>
            <person name="Finn R."/>
            <person name="Kale V."/>
            <person name="Holt S."/>
            <person name="Cochrane G."/>
            <person name="Meng A."/>
            <person name="Brown T."/>
            <person name="Cohen L."/>
        </authorList>
    </citation>
    <scope>NUCLEOTIDE SEQUENCE</scope>
    <source>
        <strain evidence="2">CCMP1756</strain>
    </source>
</reference>
<sequence length="310" mass="34722">MDAEQAHVTLSISGADQRINITENATAALLFDAVAGALDASTVKLLHKGKRLARDDALTPGMRVLCLGTTTQQKDRIAAQRSDPTIRGFKEEAAREAARRGAVDELQQHPEYKFCRIEAVKRFDGRRGPHRFEAEKLLRSMASEVAPIMVSHAWTVGGLIEMDPRDDQIMKKKQQEGGCLLGYNENMGARIYVKLRQDDGTFHDRDALMKTLLHELCHNVVGPHNAVFFCLVCGRARGAPRPDPQGRGPASDLGRCFYEGDRRARARLGGGQRRSTRRRARVGRLRRERRLYVTRRACRAAAAAACRRRR</sequence>
<dbReference type="EMBL" id="HBIW01001528">
    <property type="protein sequence ID" value="CAE0685878.1"/>
    <property type="molecule type" value="Transcribed_RNA"/>
</dbReference>
<accession>A0A7S3ZKG8</accession>